<feature type="domain" description="3-hydroxyacyl-CoA dehydrogenase NAD binding" evidence="3">
    <location>
        <begin position="8"/>
        <end position="185"/>
    </location>
</feature>
<accession>A0A084ESV2</accession>
<evidence type="ECO:0000313" key="4">
    <source>
        <dbReference type="EMBL" id="KEZ21044.1"/>
    </source>
</evidence>
<dbReference type="Proteomes" id="UP000028534">
    <property type="component" value="Unassembled WGS sequence"/>
</dbReference>
<organism evidence="4 5">
    <name type="scientific">Sphingobium yanoikuyae</name>
    <name type="common">Sphingomonas yanoikuyae</name>
    <dbReference type="NCBI Taxonomy" id="13690"/>
    <lineage>
        <taxon>Bacteria</taxon>
        <taxon>Pseudomonadati</taxon>
        <taxon>Pseudomonadota</taxon>
        <taxon>Alphaproteobacteria</taxon>
        <taxon>Sphingomonadales</taxon>
        <taxon>Sphingomonadaceae</taxon>
        <taxon>Sphingobium</taxon>
    </lineage>
</organism>
<dbReference type="PATRIC" id="fig|13690.10.peg.511"/>
<reference evidence="4 5" key="1">
    <citation type="submission" date="2014-03" db="EMBL/GenBank/DDBJ databases">
        <title>Genome sequence of Sphingobium yanoikuyae B1.</title>
        <authorList>
            <person name="Gan H.M."/>
            <person name="Gan H.Y."/>
            <person name="Savka M.A."/>
        </authorList>
    </citation>
    <scope>NUCLEOTIDE SEQUENCE [LARGE SCALE GENOMIC DNA]</scope>
    <source>
        <strain evidence="4 5">B1</strain>
    </source>
</reference>
<keyword evidence="1" id="KW-0560">Oxidoreductase</keyword>
<dbReference type="Gene3D" id="3.40.50.720">
    <property type="entry name" value="NAD(P)-binding Rossmann-like Domain"/>
    <property type="match status" value="1"/>
</dbReference>
<dbReference type="Pfam" id="PF00725">
    <property type="entry name" value="3HCDH"/>
    <property type="match status" value="2"/>
</dbReference>
<feature type="domain" description="3-hydroxyacyl-CoA dehydrogenase C-terminal" evidence="2">
    <location>
        <begin position="188"/>
        <end position="284"/>
    </location>
</feature>
<dbReference type="PANTHER" id="PTHR48075">
    <property type="entry name" value="3-HYDROXYACYL-COA DEHYDROGENASE FAMILY PROTEIN"/>
    <property type="match status" value="1"/>
</dbReference>
<dbReference type="AlphaFoldDB" id="A0A084ESV2"/>
<comment type="caution">
    <text evidence="4">The sequence shown here is derived from an EMBL/GenBank/DDBJ whole genome shotgun (WGS) entry which is preliminary data.</text>
</comment>
<dbReference type="eggNOG" id="COG1250">
    <property type="taxonomic scope" value="Bacteria"/>
</dbReference>
<evidence type="ECO:0000259" key="2">
    <source>
        <dbReference type="Pfam" id="PF00725"/>
    </source>
</evidence>
<sequence>MGQALTRIAICGAGAMGSGIAQVAAQSGAQVIVFDIQADAVAGSKKRILASIDGQVAKGKMTTETAADIRARMRWTSDLEQLADAELVIEAIVENADIKGKLFEQLELIVGPDTVLASNTSSLPIARLARSLKTPERFVGMHFFNPATVMKLVEVVAGPATAQAVAEAVRRTAESWGKVAIAATDVPGFIVNRVARPFYAEAFTALNEAAGEPATIDAVFRALGFRMGPLELTDLIGQDVNFAVGRSVYDSYFGRTRFVPQLKQAALVDAGWLGRKTGRGVYRYDEDAPKPVTPAAINNEVLPDRARAADALQAAVPGEFIECAGVLLGMTRGRSAHAEAAVQGKPVALFDWFPADGGKEVAFAGSSAVAAAVLAEVLTACSRNGRQVADRPGLIVCRTLAQLTNAAADAVLEQVSNESGIDAALRYGANYPFGPFAWADGLGRGRVVAVLDAIADETGEAMYRPSPYLRKCA</sequence>
<dbReference type="InterPro" id="IPR036291">
    <property type="entry name" value="NAD(P)-bd_dom_sf"/>
</dbReference>
<dbReference type="SUPFAM" id="SSF48179">
    <property type="entry name" value="6-phosphogluconate dehydrogenase C-terminal domain-like"/>
    <property type="match status" value="2"/>
</dbReference>
<dbReference type="Gene3D" id="1.10.1040.50">
    <property type="match status" value="1"/>
</dbReference>
<evidence type="ECO:0000256" key="1">
    <source>
        <dbReference type="ARBA" id="ARBA00023002"/>
    </source>
</evidence>
<dbReference type="InterPro" id="IPR006176">
    <property type="entry name" value="3-OHacyl-CoA_DH_NAD-bd"/>
</dbReference>
<dbReference type="InterPro" id="IPR006108">
    <property type="entry name" value="3HC_DH_C"/>
</dbReference>
<dbReference type="RefSeq" id="WP_037516563.1">
    <property type="nucleotide sequence ID" value="NZ_LVJD01000233.1"/>
</dbReference>
<dbReference type="GO" id="GO:0070403">
    <property type="term" value="F:NAD+ binding"/>
    <property type="evidence" value="ECO:0007669"/>
    <property type="project" value="InterPro"/>
</dbReference>
<name>A0A084ESV2_SPHYA</name>
<dbReference type="SUPFAM" id="SSF51735">
    <property type="entry name" value="NAD(P)-binding Rossmann-fold domains"/>
    <property type="match status" value="1"/>
</dbReference>
<feature type="domain" description="3-hydroxyacyl-CoA dehydrogenase C-terminal" evidence="2">
    <location>
        <begin position="393"/>
        <end position="471"/>
    </location>
</feature>
<dbReference type="EMBL" id="JGVR01000002">
    <property type="protein sequence ID" value="KEZ21044.1"/>
    <property type="molecule type" value="Genomic_DNA"/>
</dbReference>
<proteinExistence type="predicted"/>
<dbReference type="GO" id="GO:0006635">
    <property type="term" value="P:fatty acid beta-oxidation"/>
    <property type="evidence" value="ECO:0007669"/>
    <property type="project" value="TreeGrafter"/>
</dbReference>
<dbReference type="InterPro" id="IPR013328">
    <property type="entry name" value="6PGD_dom2"/>
</dbReference>
<dbReference type="Pfam" id="PF02737">
    <property type="entry name" value="3HCDH_N"/>
    <property type="match status" value="1"/>
</dbReference>
<dbReference type="GO" id="GO:0008691">
    <property type="term" value="F:3-hydroxybutyryl-CoA dehydrogenase activity"/>
    <property type="evidence" value="ECO:0007669"/>
    <property type="project" value="TreeGrafter"/>
</dbReference>
<gene>
    <name evidence="4" type="ORF">CP98_00493</name>
</gene>
<dbReference type="Gene3D" id="1.10.1040.10">
    <property type="entry name" value="N-(1-d-carboxylethyl)-l-norvaline Dehydrogenase, domain 2"/>
    <property type="match status" value="1"/>
</dbReference>
<protein>
    <submittedName>
        <fullName evidence="4">3-hydroxybutyryl-CoA dehydrogenase</fullName>
    </submittedName>
</protein>
<dbReference type="InterPro" id="IPR008927">
    <property type="entry name" value="6-PGluconate_DH-like_C_sf"/>
</dbReference>
<dbReference type="FunFam" id="3.40.50.720:FF:000009">
    <property type="entry name" value="Fatty oxidation complex, alpha subunit"/>
    <property type="match status" value="1"/>
</dbReference>
<dbReference type="PANTHER" id="PTHR48075:SF5">
    <property type="entry name" value="3-HYDROXYBUTYRYL-COA DEHYDROGENASE"/>
    <property type="match status" value="1"/>
</dbReference>
<evidence type="ECO:0000259" key="3">
    <source>
        <dbReference type="Pfam" id="PF02737"/>
    </source>
</evidence>
<evidence type="ECO:0000313" key="5">
    <source>
        <dbReference type="Proteomes" id="UP000028534"/>
    </source>
</evidence>